<protein>
    <recommendedName>
        <fullName evidence="5">Pentapeptide repeat-containing protein</fullName>
    </recommendedName>
</protein>
<name>A0A2T1D8E2_9CYAN</name>
<dbReference type="InterPro" id="IPR051082">
    <property type="entry name" value="Pentapeptide-BTB/POZ_domain"/>
</dbReference>
<evidence type="ECO:0000313" key="3">
    <source>
        <dbReference type="EMBL" id="PSB16696.1"/>
    </source>
</evidence>
<dbReference type="Proteomes" id="UP000238634">
    <property type="component" value="Unassembled WGS sequence"/>
</dbReference>
<reference evidence="3 4" key="2">
    <citation type="submission" date="2018-03" db="EMBL/GenBank/DDBJ databases">
        <title>The ancient ancestry and fast evolution of plastids.</title>
        <authorList>
            <person name="Moore K.R."/>
            <person name="Magnabosco C."/>
            <person name="Momper L."/>
            <person name="Gold D.A."/>
            <person name="Bosak T."/>
            <person name="Fournier G.P."/>
        </authorList>
    </citation>
    <scope>NUCLEOTIDE SEQUENCE [LARGE SCALE GENOMIC DNA]</scope>
    <source>
        <strain evidence="3 4">ULC007</strain>
    </source>
</reference>
<dbReference type="AlphaFoldDB" id="A0A2T1D8E2"/>
<keyword evidence="4" id="KW-1185">Reference proteome</keyword>
<evidence type="ECO:0000256" key="1">
    <source>
        <dbReference type="SAM" id="Coils"/>
    </source>
</evidence>
<dbReference type="SUPFAM" id="SSF141571">
    <property type="entry name" value="Pentapeptide repeat-like"/>
    <property type="match status" value="1"/>
</dbReference>
<dbReference type="RefSeq" id="WP_083583149.1">
    <property type="nucleotide sequence ID" value="NZ_MPPI01000037.1"/>
</dbReference>
<dbReference type="OrthoDB" id="516320at2"/>
<evidence type="ECO:0008006" key="5">
    <source>
        <dbReference type="Google" id="ProtNLM"/>
    </source>
</evidence>
<evidence type="ECO:0000313" key="4">
    <source>
        <dbReference type="Proteomes" id="UP000238634"/>
    </source>
</evidence>
<dbReference type="PANTHER" id="PTHR14136:SF17">
    <property type="entry name" value="BTB_POZ DOMAIN-CONTAINING PROTEIN KCTD9"/>
    <property type="match status" value="1"/>
</dbReference>
<comment type="caution">
    <text evidence="3">The sequence shown here is derived from an EMBL/GenBank/DDBJ whole genome shotgun (WGS) entry which is preliminary data.</text>
</comment>
<dbReference type="PANTHER" id="PTHR14136">
    <property type="entry name" value="BTB_POZ DOMAIN-CONTAINING PROTEIN KCTD9"/>
    <property type="match status" value="1"/>
</dbReference>
<keyword evidence="2" id="KW-0472">Membrane</keyword>
<reference evidence="3 4" key="1">
    <citation type="submission" date="2018-02" db="EMBL/GenBank/DDBJ databases">
        <authorList>
            <person name="Cohen D.B."/>
            <person name="Kent A.D."/>
        </authorList>
    </citation>
    <scope>NUCLEOTIDE SEQUENCE [LARGE SCALE GENOMIC DNA]</scope>
    <source>
        <strain evidence="3 4">ULC007</strain>
    </source>
</reference>
<dbReference type="Gene3D" id="2.160.20.80">
    <property type="entry name" value="E3 ubiquitin-protein ligase SopA"/>
    <property type="match status" value="3"/>
</dbReference>
<organism evidence="3 4">
    <name type="scientific">Phormidesmis priestleyi ULC007</name>
    <dbReference type="NCBI Taxonomy" id="1920490"/>
    <lineage>
        <taxon>Bacteria</taxon>
        <taxon>Bacillati</taxon>
        <taxon>Cyanobacteriota</taxon>
        <taxon>Cyanophyceae</taxon>
        <taxon>Leptolyngbyales</taxon>
        <taxon>Leptolyngbyaceae</taxon>
        <taxon>Phormidesmis</taxon>
    </lineage>
</organism>
<dbReference type="InterPro" id="IPR001646">
    <property type="entry name" value="5peptide_repeat"/>
</dbReference>
<feature type="transmembrane region" description="Helical" evidence="2">
    <location>
        <begin position="117"/>
        <end position="137"/>
    </location>
</feature>
<feature type="transmembrane region" description="Helical" evidence="2">
    <location>
        <begin position="143"/>
        <end position="162"/>
    </location>
</feature>
<keyword evidence="2" id="KW-0812">Transmembrane</keyword>
<accession>A0A2T1D8E2</accession>
<dbReference type="Pfam" id="PF00805">
    <property type="entry name" value="Pentapeptide"/>
    <property type="match status" value="4"/>
</dbReference>
<dbReference type="EMBL" id="PVWG01000038">
    <property type="protein sequence ID" value="PSB16696.1"/>
    <property type="molecule type" value="Genomic_DNA"/>
</dbReference>
<feature type="transmembrane region" description="Helical" evidence="2">
    <location>
        <begin position="51"/>
        <end position="77"/>
    </location>
</feature>
<dbReference type="STRING" id="1920490.GCA_001895925_00035"/>
<sequence>MKDFSGQHFKGQDLTGADFSDADIRGAKFTNAILRDANFTGAKAGLQKRWVILQAVIAFVLSVILNFISIFYTAGIVGYFLTPESRNQYTIFPGLSLLFMLIAVYFAIAHQGLTTKAFGTILICVVAAAAFSVSLAVAGAGGFAVSGAVAVAVSGIVAFAVALAGTVAVAVAVSVAVAVAVIFAFAFAVSSAFVVSVAVAVLTVLLSFYVAWRVSKEDEKFALARRFSIVLSALGGTNFQGADLTGATFSGALLKNTSFANSREQKTILTQVCWKDAKKLNRAQVGDSILASRNVRELLVTGKGINQNFESANLRGADLTDAELNGAILKYADLSNATLICADLQHTDLTEAQAIGANFMGAYLTGACIEAWNINSTTNLQSVDAKFVYLLENQRERRPSSSEFAPGEFTTLFQKALDTVDLIFRDGIDWQAFFQSFQELRSQYGDENISIQAIEKKSGGAFVVIRLEVPPEADKAVIERQAKQLYEGQIRQLEERVSEYRDEVGFLRQSLLQSNTNIERIVETMAENQPPKYDFRGSSIGNFVDTAQAGSQQSNVQYINMSQDLTQAAQQIQDLLQHLQNRGVTVDDSQQQVATDLAKEAGENPALKEKLTLWGKAMANKASETTVSEAAKMVLTLALKAAGVPLP</sequence>
<keyword evidence="1" id="KW-0175">Coiled coil</keyword>
<proteinExistence type="predicted"/>
<feature type="transmembrane region" description="Helical" evidence="2">
    <location>
        <begin position="193"/>
        <end position="212"/>
    </location>
</feature>
<keyword evidence="2" id="KW-1133">Transmembrane helix</keyword>
<evidence type="ECO:0000256" key="2">
    <source>
        <dbReference type="SAM" id="Phobius"/>
    </source>
</evidence>
<feature type="transmembrane region" description="Helical" evidence="2">
    <location>
        <begin position="167"/>
        <end position="187"/>
    </location>
</feature>
<feature type="transmembrane region" description="Helical" evidence="2">
    <location>
        <begin position="89"/>
        <end position="108"/>
    </location>
</feature>
<gene>
    <name evidence="3" type="ORF">C7B65_20855</name>
</gene>
<feature type="coiled-coil region" evidence="1">
    <location>
        <begin position="476"/>
        <end position="510"/>
    </location>
</feature>